<accession>A0A8J3E7M7</accession>
<sequence length="510" mass="56460">MPQKASTAPKTAAPKTQALPRREIDPMFRVALLIVGAVTFLRLLWLAGQPIDLYPDEAQYWIWAQKLQFGYYSKPPMVAWLIWATTHLFSTSDLAVKVSAPLLYVVTSLVVHATAKRLYDARIAAWSTIAFITLPAVSLSALIISTDVPLLFCWAVATYGFVRAREEGGQRWWLLVGIAGGVGLLSKYATGFWLASALGFLLLVPDERRHLKPFLLSLGLTLVVYAPNFVWNATNGFVSYLHTRDNANVRDYGLHPQAFAEFAGAQFGVFGPIFLGTLIVIVAGARRIGADRRALLLMSFALPTLAIMLVEAMLSRAQPNWSAPTYLTATILVVAYLTQKGRDGLVQWSVVLHVALCVLLLGARDISKAVGHPIPGKLDPLHRVRGWQTLGNSLSQIHLQYLDLPLLADQRELMAAMIYYMQPHPFDMRMWNPAGHVRNGFEMDNSLGGTPGGDYLWITQREGAERQEVFDRFAEHAQVAHVVIPLGPGLARDVTLYKLTGFKGYTDAKP</sequence>
<feature type="transmembrane region" description="Helical" evidence="8">
    <location>
        <begin position="262"/>
        <end position="283"/>
    </location>
</feature>
<keyword evidence="2" id="KW-1003">Cell membrane</keyword>
<feature type="transmembrane region" description="Helical" evidence="8">
    <location>
        <begin position="94"/>
        <end position="111"/>
    </location>
</feature>
<proteinExistence type="predicted"/>
<keyword evidence="5 8" id="KW-0812">Transmembrane</keyword>
<feature type="transmembrane region" description="Helical" evidence="8">
    <location>
        <begin position="214"/>
        <end position="231"/>
    </location>
</feature>
<keyword evidence="6 8" id="KW-1133">Transmembrane helix</keyword>
<evidence type="ECO:0000313" key="11">
    <source>
        <dbReference type="Proteomes" id="UP000646365"/>
    </source>
</evidence>
<keyword evidence="11" id="KW-1185">Reference proteome</keyword>
<evidence type="ECO:0000256" key="3">
    <source>
        <dbReference type="ARBA" id="ARBA00022676"/>
    </source>
</evidence>
<feature type="transmembrane region" description="Helical" evidence="8">
    <location>
        <begin position="172"/>
        <end position="202"/>
    </location>
</feature>
<evidence type="ECO:0000256" key="1">
    <source>
        <dbReference type="ARBA" id="ARBA00004651"/>
    </source>
</evidence>
<evidence type="ECO:0000256" key="2">
    <source>
        <dbReference type="ARBA" id="ARBA00022475"/>
    </source>
</evidence>
<dbReference type="GO" id="GO:0009103">
    <property type="term" value="P:lipopolysaccharide biosynthetic process"/>
    <property type="evidence" value="ECO:0007669"/>
    <property type="project" value="UniProtKB-ARBA"/>
</dbReference>
<comment type="subcellular location">
    <subcellularLocation>
        <location evidence="1">Cell membrane</location>
        <topology evidence="1">Multi-pass membrane protein</topology>
    </subcellularLocation>
</comment>
<evidence type="ECO:0000259" key="9">
    <source>
        <dbReference type="Pfam" id="PF13231"/>
    </source>
</evidence>
<dbReference type="InterPro" id="IPR038731">
    <property type="entry name" value="RgtA/B/C-like"/>
</dbReference>
<keyword evidence="4" id="KW-0808">Transferase</keyword>
<feature type="transmembrane region" description="Helical" evidence="8">
    <location>
        <begin position="321"/>
        <end position="338"/>
    </location>
</feature>
<keyword evidence="7 8" id="KW-0472">Membrane</keyword>
<dbReference type="GO" id="GO:0005886">
    <property type="term" value="C:plasma membrane"/>
    <property type="evidence" value="ECO:0007669"/>
    <property type="project" value="UniProtKB-SubCell"/>
</dbReference>
<organism evidence="10 11">
    <name type="scientific">Aliidongia dinghuensis</name>
    <dbReference type="NCBI Taxonomy" id="1867774"/>
    <lineage>
        <taxon>Bacteria</taxon>
        <taxon>Pseudomonadati</taxon>
        <taxon>Pseudomonadota</taxon>
        <taxon>Alphaproteobacteria</taxon>
        <taxon>Rhodospirillales</taxon>
        <taxon>Dongiaceae</taxon>
        <taxon>Aliidongia</taxon>
    </lineage>
</organism>
<evidence type="ECO:0000256" key="6">
    <source>
        <dbReference type="ARBA" id="ARBA00022989"/>
    </source>
</evidence>
<dbReference type="Proteomes" id="UP000646365">
    <property type="component" value="Unassembled WGS sequence"/>
</dbReference>
<dbReference type="EMBL" id="BMJQ01000022">
    <property type="protein sequence ID" value="GGF45194.1"/>
    <property type="molecule type" value="Genomic_DNA"/>
</dbReference>
<dbReference type="RefSeq" id="WP_189051835.1">
    <property type="nucleotide sequence ID" value="NZ_BMJQ01000022.1"/>
</dbReference>
<dbReference type="Pfam" id="PF13231">
    <property type="entry name" value="PMT_2"/>
    <property type="match status" value="1"/>
</dbReference>
<reference evidence="10" key="2">
    <citation type="submission" date="2020-09" db="EMBL/GenBank/DDBJ databases">
        <authorList>
            <person name="Sun Q."/>
            <person name="Zhou Y."/>
        </authorList>
    </citation>
    <scope>NUCLEOTIDE SEQUENCE</scope>
    <source>
        <strain evidence="10">CGMCC 1.15725</strain>
    </source>
</reference>
<reference evidence="10" key="1">
    <citation type="journal article" date="2014" name="Int. J. Syst. Evol. Microbiol.">
        <title>Complete genome sequence of Corynebacterium casei LMG S-19264T (=DSM 44701T), isolated from a smear-ripened cheese.</title>
        <authorList>
            <consortium name="US DOE Joint Genome Institute (JGI-PGF)"/>
            <person name="Walter F."/>
            <person name="Albersmeier A."/>
            <person name="Kalinowski J."/>
            <person name="Ruckert C."/>
        </authorList>
    </citation>
    <scope>NUCLEOTIDE SEQUENCE</scope>
    <source>
        <strain evidence="10">CGMCC 1.15725</strain>
    </source>
</reference>
<dbReference type="AlphaFoldDB" id="A0A8J3E7M7"/>
<evidence type="ECO:0000313" key="10">
    <source>
        <dbReference type="EMBL" id="GGF45194.1"/>
    </source>
</evidence>
<feature type="transmembrane region" description="Helical" evidence="8">
    <location>
        <begin position="295"/>
        <end position="315"/>
    </location>
</feature>
<feature type="transmembrane region" description="Helical" evidence="8">
    <location>
        <begin position="27"/>
        <end position="47"/>
    </location>
</feature>
<dbReference type="InterPro" id="IPR050297">
    <property type="entry name" value="LipidA_mod_glycosyltrf_83"/>
</dbReference>
<dbReference type="PANTHER" id="PTHR33908:SF11">
    <property type="entry name" value="MEMBRANE PROTEIN"/>
    <property type="match status" value="1"/>
</dbReference>
<name>A0A8J3E7M7_9PROT</name>
<evidence type="ECO:0000256" key="5">
    <source>
        <dbReference type="ARBA" id="ARBA00022692"/>
    </source>
</evidence>
<feature type="domain" description="Glycosyltransferase RgtA/B/C/D-like" evidence="9">
    <location>
        <begin position="73"/>
        <end position="231"/>
    </location>
</feature>
<comment type="caution">
    <text evidence="10">The sequence shown here is derived from an EMBL/GenBank/DDBJ whole genome shotgun (WGS) entry which is preliminary data.</text>
</comment>
<keyword evidence="3" id="KW-0328">Glycosyltransferase</keyword>
<dbReference type="PANTHER" id="PTHR33908">
    <property type="entry name" value="MANNOSYLTRANSFERASE YKCB-RELATED"/>
    <property type="match status" value="1"/>
</dbReference>
<evidence type="ECO:0000256" key="7">
    <source>
        <dbReference type="ARBA" id="ARBA00023136"/>
    </source>
</evidence>
<feature type="transmembrane region" description="Helical" evidence="8">
    <location>
        <begin position="345"/>
        <end position="363"/>
    </location>
</feature>
<dbReference type="GO" id="GO:0016763">
    <property type="term" value="F:pentosyltransferase activity"/>
    <property type="evidence" value="ECO:0007669"/>
    <property type="project" value="TreeGrafter"/>
</dbReference>
<evidence type="ECO:0000256" key="4">
    <source>
        <dbReference type="ARBA" id="ARBA00022679"/>
    </source>
</evidence>
<feature type="transmembrane region" description="Helical" evidence="8">
    <location>
        <begin position="123"/>
        <end position="144"/>
    </location>
</feature>
<protein>
    <recommendedName>
        <fullName evidence="9">Glycosyltransferase RgtA/B/C/D-like domain-containing protein</fullName>
    </recommendedName>
</protein>
<gene>
    <name evidence="10" type="ORF">GCM10011611_59560</name>
</gene>
<evidence type="ECO:0000256" key="8">
    <source>
        <dbReference type="SAM" id="Phobius"/>
    </source>
</evidence>